<dbReference type="PROSITE" id="PS50914">
    <property type="entry name" value="BON"/>
    <property type="match status" value="1"/>
</dbReference>
<dbReference type="Pfam" id="PF04972">
    <property type="entry name" value="BON"/>
    <property type="match status" value="1"/>
</dbReference>
<dbReference type="Proteomes" id="UP000092839">
    <property type="component" value="Chromosome"/>
</dbReference>
<evidence type="ECO:0000313" key="4">
    <source>
        <dbReference type="EMBL" id="ANW06130.1"/>
    </source>
</evidence>
<dbReference type="OrthoDB" id="9775455at2"/>
<keyword evidence="5" id="KW-1185">Reference proteome</keyword>
<evidence type="ECO:0000313" key="5">
    <source>
        <dbReference type="Proteomes" id="UP000092839"/>
    </source>
</evidence>
<dbReference type="RefSeq" id="WP_065733239.1">
    <property type="nucleotide sequence ID" value="NZ_CP016428.1"/>
</dbReference>
<feature type="chain" id="PRO_5008530937" evidence="2">
    <location>
        <begin position="25"/>
        <end position="487"/>
    </location>
</feature>
<dbReference type="PANTHER" id="PTHR30332:SF17">
    <property type="entry name" value="TYPE IV PILIATION SYSTEM PROTEIN DR_0774-RELATED"/>
    <property type="match status" value="1"/>
</dbReference>
<reference evidence="4 5" key="1">
    <citation type="submission" date="2016-07" db="EMBL/GenBank/DDBJ databases">
        <title>Complete genome sequence of Bradyrhizobium icense LMTR 13T, a potential inoculant strain isolated from lima bean (Phaseolus lunatus) in Peru.</title>
        <authorList>
            <person name="Ormeno-Orrillo E."/>
            <person name="Duran D."/>
            <person name="Rogel M.A."/>
            <person name="Rey L."/>
            <person name="Imperial J."/>
            <person name="Ruiz-Argueso T."/>
            <person name="Martinez-Romero E."/>
        </authorList>
    </citation>
    <scope>NUCLEOTIDE SEQUENCE [LARGE SCALE GENOMIC DNA]</scope>
    <source>
        <strain evidence="4 5">LMTR 13</strain>
    </source>
</reference>
<dbReference type="PANTHER" id="PTHR30332">
    <property type="entry name" value="PROBABLE GENERAL SECRETION PATHWAY PROTEIN D"/>
    <property type="match status" value="1"/>
</dbReference>
<gene>
    <name evidence="4" type="ORF">LMTR13_35275</name>
</gene>
<sequence>MKCREIQPMMRTFIVRALSFSAVAALTLNPALTPVVASDYRVAPVSTDGQMNARFVSLGIGKSIVIDLPREIKDVLVADPKIANAVVRSTQRAYIIGAAVGQTNIVFFDSTGAQIAAYDIAVKRDLNGVRAALKQSLPNSDILIEGVGDGVLLSGSAASPVEAQQAADIAARLVGGAEKVVNSIAVRGRDQVMLKVTLAEVQRSIIKQMGIDLSANLTYGTSVVRFANNNPFTANSAPLVAGNGLQAAFGATPSVQATLRAMESAGVVRTLAEPNLTAISGESATFISGGEFPIPTGVTCQTTASGGIGQCVQTVSFKKFGISLNFTPVVLTEGRISLRVMTEVSEVSTENALTGGAGGTTIPSIKTRRAETTLEIPSGGAMAMAGLIQDQTKQAINGFPGLAQLPVLGTLFRSRDFVNNQTELMVLVTPYVVRAVAQKDLSRPDDGFASASDPQADLLGSINRIYGVPGRVEKARNYRGTYGFITD</sequence>
<name>A0A1B1UTM1_9BRAD</name>
<dbReference type="InterPro" id="IPR007055">
    <property type="entry name" value="BON_dom"/>
</dbReference>
<feature type="domain" description="BON" evidence="3">
    <location>
        <begin position="118"/>
        <end position="188"/>
    </location>
</feature>
<feature type="signal peptide" evidence="2">
    <location>
        <begin position="1"/>
        <end position="24"/>
    </location>
</feature>
<evidence type="ECO:0000256" key="1">
    <source>
        <dbReference type="RuleBase" id="RU004003"/>
    </source>
</evidence>
<evidence type="ECO:0000259" key="3">
    <source>
        <dbReference type="PROSITE" id="PS50914"/>
    </source>
</evidence>
<keyword evidence="2" id="KW-0732">Signal</keyword>
<dbReference type="GO" id="GO:0009306">
    <property type="term" value="P:protein secretion"/>
    <property type="evidence" value="ECO:0007669"/>
    <property type="project" value="InterPro"/>
</dbReference>
<dbReference type="EMBL" id="CP016428">
    <property type="protein sequence ID" value="ANW06130.1"/>
    <property type="molecule type" value="Genomic_DNA"/>
</dbReference>
<dbReference type="Pfam" id="PF00263">
    <property type="entry name" value="Secretin"/>
    <property type="match status" value="1"/>
</dbReference>
<accession>A0A1B1UTM1</accession>
<evidence type="ECO:0000256" key="2">
    <source>
        <dbReference type="SAM" id="SignalP"/>
    </source>
</evidence>
<dbReference type="GO" id="GO:0015627">
    <property type="term" value="C:type II protein secretion system complex"/>
    <property type="evidence" value="ECO:0007669"/>
    <property type="project" value="TreeGrafter"/>
</dbReference>
<dbReference type="InterPro" id="IPR032789">
    <property type="entry name" value="T2SS-T3SS_pil_N"/>
</dbReference>
<organism evidence="4 5">
    <name type="scientific">Bradyrhizobium icense</name>
    <dbReference type="NCBI Taxonomy" id="1274631"/>
    <lineage>
        <taxon>Bacteria</taxon>
        <taxon>Pseudomonadati</taxon>
        <taxon>Pseudomonadota</taxon>
        <taxon>Alphaproteobacteria</taxon>
        <taxon>Hyphomicrobiales</taxon>
        <taxon>Nitrobacteraceae</taxon>
        <taxon>Bradyrhizobium</taxon>
    </lineage>
</organism>
<dbReference type="STRING" id="1274631.LMTR13_35275"/>
<comment type="similarity">
    <text evidence="1">Belongs to the bacterial secretin family.</text>
</comment>
<dbReference type="AlphaFoldDB" id="A0A1B1UTM1"/>
<dbReference type="KEGG" id="bic:LMTR13_35275"/>
<dbReference type="PRINTS" id="PR00811">
    <property type="entry name" value="BCTERIALGSPD"/>
</dbReference>
<dbReference type="Pfam" id="PF13629">
    <property type="entry name" value="T2SS-T3SS_pil_N"/>
    <property type="match status" value="1"/>
</dbReference>
<dbReference type="InterPro" id="IPR050810">
    <property type="entry name" value="Bact_Secretion_Sys_Channel"/>
</dbReference>
<protein>
    <submittedName>
        <fullName evidence="4">Secretin</fullName>
    </submittedName>
</protein>
<dbReference type="InterPro" id="IPR001775">
    <property type="entry name" value="GspD/PilQ"/>
</dbReference>
<proteinExistence type="inferred from homology"/>
<dbReference type="InterPro" id="IPR004846">
    <property type="entry name" value="T2SS/T3SS_dom"/>
</dbReference>